<protein>
    <submittedName>
        <fullName evidence="1">GM11691</fullName>
    </submittedName>
</protein>
<dbReference type="HOGENOM" id="CLU_183240_0_0_1"/>
<dbReference type="Proteomes" id="UP000001292">
    <property type="component" value="Unassembled WGS sequence"/>
</dbReference>
<proteinExistence type="predicted"/>
<dbReference type="AlphaFoldDB" id="B4IL10"/>
<sequence>MDIVWAKEHYLSNAVEGIAAKLEPRFDGTFTIKNFTSSVICILGHNGTRKLKTAHISDLKSGSTGAGEPGDFQC</sequence>
<evidence type="ECO:0000313" key="1">
    <source>
        <dbReference type="EMBL" id="EDW52807.1"/>
    </source>
</evidence>
<gene>
    <name evidence="1" type="primary">Dsec\GM11691</name>
    <name evidence="1" type="ORF">Dsec_GM11691</name>
</gene>
<accession>B4IL10</accession>
<name>B4IL10_DROSE</name>
<dbReference type="PhylomeDB" id="B4IL10"/>
<keyword evidence="2" id="KW-1185">Reference proteome</keyword>
<organism evidence="2">
    <name type="scientific">Drosophila sechellia</name>
    <name type="common">Fruit fly</name>
    <dbReference type="NCBI Taxonomy" id="7238"/>
    <lineage>
        <taxon>Eukaryota</taxon>
        <taxon>Metazoa</taxon>
        <taxon>Ecdysozoa</taxon>
        <taxon>Arthropoda</taxon>
        <taxon>Hexapoda</taxon>
        <taxon>Insecta</taxon>
        <taxon>Pterygota</taxon>
        <taxon>Neoptera</taxon>
        <taxon>Endopterygota</taxon>
        <taxon>Diptera</taxon>
        <taxon>Brachycera</taxon>
        <taxon>Muscomorpha</taxon>
        <taxon>Ephydroidea</taxon>
        <taxon>Drosophilidae</taxon>
        <taxon>Drosophila</taxon>
        <taxon>Sophophora</taxon>
    </lineage>
</organism>
<reference evidence="1 2" key="1">
    <citation type="journal article" date="2007" name="Nature">
        <title>Evolution of genes and genomes on the Drosophila phylogeny.</title>
        <authorList>
            <consortium name="Drosophila 12 Genomes Consortium"/>
            <person name="Clark A.G."/>
            <person name="Eisen M.B."/>
            <person name="Smith D.R."/>
            <person name="Bergman C.M."/>
            <person name="Oliver B."/>
            <person name="Markow T.A."/>
            <person name="Kaufman T.C."/>
            <person name="Kellis M."/>
            <person name="Gelbart W."/>
            <person name="Iyer V.N."/>
            <person name="Pollard D.A."/>
            <person name="Sackton T.B."/>
            <person name="Larracuente A.M."/>
            <person name="Singh N.D."/>
            <person name="Abad J.P."/>
            <person name="Abt D.N."/>
            <person name="Adryan B."/>
            <person name="Aguade M."/>
            <person name="Akashi H."/>
            <person name="Anderson W.W."/>
            <person name="Aquadro C.F."/>
            <person name="Ardell D.H."/>
            <person name="Arguello R."/>
            <person name="Artieri C.G."/>
            <person name="Barbash D.A."/>
            <person name="Barker D."/>
            <person name="Barsanti P."/>
            <person name="Batterham P."/>
            <person name="Batzoglou S."/>
            <person name="Begun D."/>
            <person name="Bhutkar A."/>
            <person name="Blanco E."/>
            <person name="Bosak S.A."/>
            <person name="Bradley R.K."/>
            <person name="Brand A.D."/>
            <person name="Brent M.R."/>
            <person name="Brooks A.N."/>
            <person name="Brown R.H."/>
            <person name="Butlin R.K."/>
            <person name="Caggese C."/>
            <person name="Calvi B.R."/>
            <person name="Bernardo de Carvalho A."/>
            <person name="Caspi A."/>
            <person name="Castrezana S."/>
            <person name="Celniker S.E."/>
            <person name="Chang J.L."/>
            <person name="Chapple C."/>
            <person name="Chatterji S."/>
            <person name="Chinwalla A."/>
            <person name="Civetta A."/>
            <person name="Clifton S.W."/>
            <person name="Comeron J.M."/>
            <person name="Costello J.C."/>
            <person name="Coyne J.A."/>
            <person name="Daub J."/>
            <person name="David R.G."/>
            <person name="Delcher A.L."/>
            <person name="Delehaunty K."/>
            <person name="Do C.B."/>
            <person name="Ebling H."/>
            <person name="Edwards K."/>
            <person name="Eickbush T."/>
            <person name="Evans J.D."/>
            <person name="Filipski A."/>
            <person name="Findeiss S."/>
            <person name="Freyhult E."/>
            <person name="Fulton L."/>
            <person name="Fulton R."/>
            <person name="Garcia A.C."/>
            <person name="Gardiner A."/>
            <person name="Garfield D.A."/>
            <person name="Garvin B.E."/>
            <person name="Gibson G."/>
            <person name="Gilbert D."/>
            <person name="Gnerre S."/>
            <person name="Godfrey J."/>
            <person name="Good R."/>
            <person name="Gotea V."/>
            <person name="Gravely B."/>
            <person name="Greenberg A.J."/>
            <person name="Griffiths-Jones S."/>
            <person name="Gross S."/>
            <person name="Guigo R."/>
            <person name="Gustafson E.A."/>
            <person name="Haerty W."/>
            <person name="Hahn M.W."/>
            <person name="Halligan D.L."/>
            <person name="Halpern A.L."/>
            <person name="Halter G.M."/>
            <person name="Han M.V."/>
            <person name="Heger A."/>
            <person name="Hillier L."/>
            <person name="Hinrichs A.S."/>
            <person name="Holmes I."/>
            <person name="Hoskins R.A."/>
            <person name="Hubisz M.J."/>
            <person name="Hultmark D."/>
            <person name="Huntley M.A."/>
            <person name="Jaffe D.B."/>
            <person name="Jagadeeshan S."/>
            <person name="Jeck W.R."/>
            <person name="Johnson J."/>
            <person name="Jones C.D."/>
            <person name="Jordan W.C."/>
            <person name="Karpen G.H."/>
            <person name="Kataoka E."/>
            <person name="Keightley P.D."/>
            <person name="Kheradpour P."/>
            <person name="Kirkness E.F."/>
            <person name="Koerich L.B."/>
            <person name="Kristiansen K."/>
            <person name="Kudrna D."/>
            <person name="Kulathinal R.J."/>
            <person name="Kumar S."/>
            <person name="Kwok R."/>
            <person name="Lander E."/>
            <person name="Langley C.H."/>
            <person name="Lapoint R."/>
            <person name="Lazzaro B.P."/>
            <person name="Lee S.J."/>
            <person name="Levesque L."/>
            <person name="Li R."/>
            <person name="Lin C.F."/>
            <person name="Lin M.F."/>
            <person name="Lindblad-Toh K."/>
            <person name="Llopart A."/>
            <person name="Long M."/>
            <person name="Low L."/>
            <person name="Lozovsky E."/>
            <person name="Lu J."/>
            <person name="Luo M."/>
            <person name="Machado C.A."/>
            <person name="Makalowski W."/>
            <person name="Marzo M."/>
            <person name="Matsuda M."/>
            <person name="Matzkin L."/>
            <person name="McAllister B."/>
            <person name="McBride C.S."/>
            <person name="McKernan B."/>
            <person name="McKernan K."/>
            <person name="Mendez-Lago M."/>
            <person name="Minx P."/>
            <person name="Mollenhauer M.U."/>
            <person name="Montooth K."/>
            <person name="Mount S.M."/>
            <person name="Mu X."/>
            <person name="Myers E."/>
            <person name="Negre B."/>
            <person name="Newfeld S."/>
            <person name="Nielsen R."/>
            <person name="Noor M.A."/>
            <person name="O'Grady P."/>
            <person name="Pachter L."/>
            <person name="Papaceit M."/>
            <person name="Parisi M.J."/>
            <person name="Parisi M."/>
            <person name="Parts L."/>
            <person name="Pedersen J.S."/>
            <person name="Pesole G."/>
            <person name="Phillippy A.M."/>
            <person name="Ponting C.P."/>
            <person name="Pop M."/>
            <person name="Porcelli D."/>
            <person name="Powell J.R."/>
            <person name="Prohaska S."/>
            <person name="Pruitt K."/>
            <person name="Puig M."/>
            <person name="Quesneville H."/>
            <person name="Ram K.R."/>
            <person name="Rand D."/>
            <person name="Rasmussen M.D."/>
            <person name="Reed L.K."/>
            <person name="Reenan R."/>
            <person name="Reily A."/>
            <person name="Remington K.A."/>
            <person name="Rieger T.T."/>
            <person name="Ritchie M.G."/>
            <person name="Robin C."/>
            <person name="Rogers Y.H."/>
            <person name="Rohde C."/>
            <person name="Rozas J."/>
            <person name="Rubenfield M.J."/>
            <person name="Ruiz A."/>
            <person name="Russo S."/>
            <person name="Salzberg S.L."/>
            <person name="Sanchez-Gracia A."/>
            <person name="Saranga D.J."/>
            <person name="Sato H."/>
            <person name="Schaeffer S.W."/>
            <person name="Schatz M.C."/>
            <person name="Schlenke T."/>
            <person name="Schwartz R."/>
            <person name="Segarra C."/>
            <person name="Singh R.S."/>
            <person name="Sirot L."/>
            <person name="Sirota M."/>
            <person name="Sisneros N.B."/>
            <person name="Smith C.D."/>
            <person name="Smith T.F."/>
            <person name="Spieth J."/>
            <person name="Stage D.E."/>
            <person name="Stark A."/>
            <person name="Stephan W."/>
            <person name="Strausberg R.L."/>
            <person name="Strempel S."/>
            <person name="Sturgill D."/>
            <person name="Sutton G."/>
            <person name="Sutton G.G."/>
            <person name="Tao W."/>
            <person name="Teichmann S."/>
            <person name="Tobari Y.N."/>
            <person name="Tomimura Y."/>
            <person name="Tsolas J.M."/>
            <person name="Valente V.L."/>
            <person name="Venter E."/>
            <person name="Venter J.C."/>
            <person name="Vicario S."/>
            <person name="Vieira F.G."/>
            <person name="Vilella A.J."/>
            <person name="Villasante A."/>
            <person name="Walenz B."/>
            <person name="Wang J."/>
            <person name="Wasserman M."/>
            <person name="Watts T."/>
            <person name="Wilson D."/>
            <person name="Wilson R.K."/>
            <person name="Wing R.A."/>
            <person name="Wolfner M.F."/>
            <person name="Wong A."/>
            <person name="Wong G.K."/>
            <person name="Wu C.I."/>
            <person name="Wu G."/>
            <person name="Yamamoto D."/>
            <person name="Yang H.P."/>
            <person name="Yang S.P."/>
            <person name="Yorke J.A."/>
            <person name="Yoshida K."/>
            <person name="Zdobnov E."/>
            <person name="Zhang P."/>
            <person name="Zhang Y."/>
            <person name="Zimin A.V."/>
            <person name="Baldwin J."/>
            <person name="Abdouelleil A."/>
            <person name="Abdulkadir J."/>
            <person name="Abebe A."/>
            <person name="Abera B."/>
            <person name="Abreu J."/>
            <person name="Acer S.C."/>
            <person name="Aftuck L."/>
            <person name="Alexander A."/>
            <person name="An P."/>
            <person name="Anderson E."/>
            <person name="Anderson S."/>
            <person name="Arachi H."/>
            <person name="Azer M."/>
            <person name="Bachantsang P."/>
            <person name="Barry A."/>
            <person name="Bayul T."/>
            <person name="Berlin A."/>
            <person name="Bessette D."/>
            <person name="Bloom T."/>
            <person name="Blye J."/>
            <person name="Boguslavskiy L."/>
            <person name="Bonnet C."/>
            <person name="Boukhgalter B."/>
            <person name="Bourzgui I."/>
            <person name="Brown A."/>
            <person name="Cahill P."/>
            <person name="Channer S."/>
            <person name="Cheshatsang Y."/>
            <person name="Chuda L."/>
            <person name="Citroen M."/>
            <person name="Collymore A."/>
            <person name="Cooke P."/>
            <person name="Costello M."/>
            <person name="D'Aco K."/>
            <person name="Daza R."/>
            <person name="De Haan G."/>
            <person name="DeGray S."/>
            <person name="DeMaso C."/>
            <person name="Dhargay N."/>
            <person name="Dooley K."/>
            <person name="Dooley E."/>
            <person name="Doricent M."/>
            <person name="Dorje P."/>
            <person name="Dorjee K."/>
            <person name="Dupes A."/>
            <person name="Elong R."/>
            <person name="Falk J."/>
            <person name="Farina A."/>
            <person name="Faro S."/>
            <person name="Ferguson D."/>
            <person name="Fisher S."/>
            <person name="Foley C.D."/>
            <person name="Franke A."/>
            <person name="Friedrich D."/>
            <person name="Gadbois L."/>
            <person name="Gearin G."/>
            <person name="Gearin C.R."/>
            <person name="Giannoukos G."/>
            <person name="Goode T."/>
            <person name="Graham J."/>
            <person name="Grandbois E."/>
            <person name="Grewal S."/>
            <person name="Gyaltsen K."/>
            <person name="Hafez N."/>
            <person name="Hagos B."/>
            <person name="Hall J."/>
            <person name="Henson C."/>
            <person name="Hollinger A."/>
            <person name="Honan T."/>
            <person name="Huard M.D."/>
            <person name="Hughes L."/>
            <person name="Hurhula B."/>
            <person name="Husby M.E."/>
            <person name="Kamat A."/>
            <person name="Kanga B."/>
            <person name="Kashin S."/>
            <person name="Khazanovich D."/>
            <person name="Kisner P."/>
            <person name="Lance K."/>
            <person name="Lara M."/>
            <person name="Lee W."/>
            <person name="Lennon N."/>
            <person name="Letendre F."/>
            <person name="LeVine R."/>
            <person name="Lipovsky A."/>
            <person name="Liu X."/>
            <person name="Liu J."/>
            <person name="Liu S."/>
            <person name="Lokyitsang T."/>
            <person name="Lokyitsang Y."/>
            <person name="Lubonja R."/>
            <person name="Lui A."/>
            <person name="MacDonald P."/>
            <person name="Magnisalis V."/>
            <person name="Maru K."/>
            <person name="Matthews C."/>
            <person name="McCusker W."/>
            <person name="McDonough S."/>
            <person name="Mehta T."/>
            <person name="Meldrim J."/>
            <person name="Meneus L."/>
            <person name="Mihai O."/>
            <person name="Mihalev A."/>
            <person name="Mihova T."/>
            <person name="Mittelman R."/>
            <person name="Mlenga V."/>
            <person name="Montmayeur A."/>
            <person name="Mulrain L."/>
            <person name="Navidi A."/>
            <person name="Naylor J."/>
            <person name="Negash T."/>
            <person name="Nguyen T."/>
            <person name="Nguyen N."/>
            <person name="Nicol R."/>
            <person name="Norbu C."/>
            <person name="Norbu N."/>
            <person name="Novod N."/>
            <person name="O'Neill B."/>
            <person name="Osman S."/>
            <person name="Markiewicz E."/>
            <person name="Oyono O.L."/>
            <person name="Patti C."/>
            <person name="Phunkhang P."/>
            <person name="Pierre F."/>
            <person name="Priest M."/>
            <person name="Raghuraman S."/>
            <person name="Rege F."/>
            <person name="Reyes R."/>
            <person name="Rise C."/>
            <person name="Rogov P."/>
            <person name="Ross K."/>
            <person name="Ryan E."/>
            <person name="Settipalli S."/>
            <person name="Shea T."/>
            <person name="Sherpa N."/>
            <person name="Shi L."/>
            <person name="Shih D."/>
            <person name="Sparrow T."/>
            <person name="Spaulding J."/>
            <person name="Stalker J."/>
            <person name="Stange-Thomann N."/>
            <person name="Stavropoulos S."/>
            <person name="Stone C."/>
            <person name="Strader C."/>
            <person name="Tesfaye S."/>
            <person name="Thomson T."/>
            <person name="Thoulutsang Y."/>
            <person name="Thoulutsang D."/>
            <person name="Topham K."/>
            <person name="Topping I."/>
            <person name="Tsamla T."/>
            <person name="Vassiliev H."/>
            <person name="Vo A."/>
            <person name="Wangchuk T."/>
            <person name="Wangdi T."/>
            <person name="Weiand M."/>
            <person name="Wilkinson J."/>
            <person name="Wilson A."/>
            <person name="Yadav S."/>
            <person name="Young G."/>
            <person name="Yu Q."/>
            <person name="Zembek L."/>
            <person name="Zhong D."/>
            <person name="Zimmer A."/>
            <person name="Zwirko Z."/>
            <person name="Jaffe D.B."/>
            <person name="Alvarez P."/>
            <person name="Brockman W."/>
            <person name="Butler J."/>
            <person name="Chin C."/>
            <person name="Gnerre S."/>
            <person name="Grabherr M."/>
            <person name="Kleber M."/>
            <person name="Mauceli E."/>
            <person name="MacCallum I."/>
        </authorList>
    </citation>
    <scope>NUCLEOTIDE SEQUENCE [LARGE SCALE GENOMIC DNA]</scope>
    <source>
        <strain evidence="2">Rob3c / Tucson 14021-0248.25</strain>
    </source>
</reference>
<dbReference type="EMBL" id="CH480861">
    <property type="protein sequence ID" value="EDW52807.1"/>
    <property type="molecule type" value="Genomic_DNA"/>
</dbReference>
<evidence type="ECO:0000313" key="2">
    <source>
        <dbReference type="Proteomes" id="UP000001292"/>
    </source>
</evidence>